<evidence type="ECO:0000256" key="13">
    <source>
        <dbReference type="ARBA" id="ARBA00023170"/>
    </source>
</evidence>
<feature type="domain" description="Bulb-type lectin" evidence="21">
    <location>
        <begin position="66"/>
        <end position="188"/>
    </location>
</feature>
<dbReference type="GO" id="GO:0016020">
    <property type="term" value="C:membrane"/>
    <property type="evidence" value="ECO:0007669"/>
    <property type="project" value="UniProtKB-SubCell"/>
</dbReference>
<dbReference type="PROSITE" id="PS50011">
    <property type="entry name" value="PROTEIN_KINASE_DOM"/>
    <property type="match status" value="1"/>
</dbReference>
<evidence type="ECO:0000259" key="21">
    <source>
        <dbReference type="PROSITE" id="PS50927"/>
    </source>
</evidence>
<comment type="subcellular location">
    <subcellularLocation>
        <location evidence="1">Membrane</location>
        <topology evidence="1">Single-pass membrane protein</topology>
    </subcellularLocation>
</comment>
<dbReference type="PANTHER" id="PTHR47976">
    <property type="entry name" value="G-TYPE LECTIN S-RECEPTOR-LIKE SERINE/THREONINE-PROTEIN KINASE SD2-5"/>
    <property type="match status" value="1"/>
</dbReference>
<dbReference type="InterPro" id="IPR051343">
    <property type="entry name" value="G-type_lectin_kinases/EP1-like"/>
</dbReference>
<protein>
    <recommendedName>
        <fullName evidence="17">Receptor-like serine/threonine-protein kinase</fullName>
        <ecNumber evidence="17">2.7.11.1</ecNumber>
    </recommendedName>
</protein>
<comment type="catalytic activity">
    <reaction evidence="15 17">
        <text>L-threonyl-[protein] + ATP = O-phospho-L-threonyl-[protein] + ADP + H(+)</text>
        <dbReference type="Rhea" id="RHEA:46608"/>
        <dbReference type="Rhea" id="RHEA-COMP:11060"/>
        <dbReference type="Rhea" id="RHEA-COMP:11605"/>
        <dbReference type="ChEBI" id="CHEBI:15378"/>
        <dbReference type="ChEBI" id="CHEBI:30013"/>
        <dbReference type="ChEBI" id="CHEBI:30616"/>
        <dbReference type="ChEBI" id="CHEBI:61977"/>
        <dbReference type="ChEBI" id="CHEBI:456216"/>
        <dbReference type="EC" id="2.7.11.1"/>
    </reaction>
</comment>
<keyword evidence="12" id="KW-1015">Disulfide bond</keyword>
<keyword evidence="7 17" id="KW-0547">Nucleotide-binding</keyword>
<comment type="catalytic activity">
    <reaction evidence="16 17">
        <text>L-seryl-[protein] + ATP = O-phospho-L-seryl-[protein] + ADP + H(+)</text>
        <dbReference type="Rhea" id="RHEA:17989"/>
        <dbReference type="Rhea" id="RHEA-COMP:9863"/>
        <dbReference type="Rhea" id="RHEA-COMP:11604"/>
        <dbReference type="ChEBI" id="CHEBI:15378"/>
        <dbReference type="ChEBI" id="CHEBI:29999"/>
        <dbReference type="ChEBI" id="CHEBI:30616"/>
        <dbReference type="ChEBI" id="CHEBI:83421"/>
        <dbReference type="ChEBI" id="CHEBI:456216"/>
        <dbReference type="EC" id="2.7.11.1"/>
    </reaction>
</comment>
<dbReference type="SUPFAM" id="SSF51110">
    <property type="entry name" value="alpha-D-mannose-specific plant lectins"/>
    <property type="match status" value="1"/>
</dbReference>
<dbReference type="OrthoDB" id="4062651at2759"/>
<evidence type="ECO:0000256" key="4">
    <source>
        <dbReference type="ARBA" id="ARBA00022679"/>
    </source>
</evidence>
<evidence type="ECO:0000256" key="12">
    <source>
        <dbReference type="ARBA" id="ARBA00023157"/>
    </source>
</evidence>
<dbReference type="SMART" id="SM00220">
    <property type="entry name" value="S_TKc"/>
    <property type="match status" value="1"/>
</dbReference>
<accession>A0A2U1PFV0</accession>
<reference evidence="22 23" key="1">
    <citation type="journal article" date="2018" name="Mol. Plant">
        <title>The genome of Artemisia annua provides insight into the evolution of Asteraceae family and artemisinin biosynthesis.</title>
        <authorList>
            <person name="Shen Q."/>
            <person name="Zhang L."/>
            <person name="Liao Z."/>
            <person name="Wang S."/>
            <person name="Yan T."/>
            <person name="Shi P."/>
            <person name="Liu M."/>
            <person name="Fu X."/>
            <person name="Pan Q."/>
            <person name="Wang Y."/>
            <person name="Lv Z."/>
            <person name="Lu X."/>
            <person name="Zhang F."/>
            <person name="Jiang W."/>
            <person name="Ma Y."/>
            <person name="Chen M."/>
            <person name="Hao X."/>
            <person name="Li L."/>
            <person name="Tang Y."/>
            <person name="Lv G."/>
            <person name="Zhou Y."/>
            <person name="Sun X."/>
            <person name="Brodelius P.E."/>
            <person name="Rose J.K.C."/>
            <person name="Tang K."/>
        </authorList>
    </citation>
    <scope>NUCLEOTIDE SEQUENCE [LARGE SCALE GENOMIC DNA]</scope>
    <source>
        <strain evidence="23">cv. Huhao1</strain>
        <tissue evidence="22">Leaf</tissue>
    </source>
</reference>
<keyword evidence="3" id="KW-0245">EGF-like domain</keyword>
<dbReference type="PROSITE" id="PS00108">
    <property type="entry name" value="PROTEIN_KINASE_ST"/>
    <property type="match status" value="1"/>
</dbReference>
<dbReference type="EC" id="2.7.11.1" evidence="17"/>
<dbReference type="InterPro" id="IPR008271">
    <property type="entry name" value="Ser/Thr_kinase_AS"/>
</dbReference>
<dbReference type="Pfam" id="PF00069">
    <property type="entry name" value="Pkinase"/>
    <property type="match status" value="1"/>
</dbReference>
<evidence type="ECO:0000256" key="10">
    <source>
        <dbReference type="ARBA" id="ARBA00022989"/>
    </source>
</evidence>
<evidence type="ECO:0000256" key="6">
    <source>
        <dbReference type="ARBA" id="ARBA00022729"/>
    </source>
</evidence>
<evidence type="ECO:0000256" key="1">
    <source>
        <dbReference type="ARBA" id="ARBA00004167"/>
    </source>
</evidence>
<dbReference type="SMART" id="SM00108">
    <property type="entry name" value="B_lectin"/>
    <property type="match status" value="1"/>
</dbReference>
<evidence type="ECO:0000313" key="22">
    <source>
        <dbReference type="EMBL" id="PWA84624.1"/>
    </source>
</evidence>
<evidence type="ECO:0000256" key="16">
    <source>
        <dbReference type="ARBA" id="ARBA00048679"/>
    </source>
</evidence>
<keyword evidence="14" id="KW-0325">Glycoprotein</keyword>
<dbReference type="EMBL" id="PKPP01001210">
    <property type="protein sequence ID" value="PWA84624.1"/>
    <property type="molecule type" value="Genomic_DNA"/>
</dbReference>
<evidence type="ECO:0000256" key="15">
    <source>
        <dbReference type="ARBA" id="ARBA00047899"/>
    </source>
</evidence>
<dbReference type="GO" id="GO:0106310">
    <property type="term" value="F:protein serine kinase activity"/>
    <property type="evidence" value="ECO:0007669"/>
    <property type="project" value="RHEA"/>
</dbReference>
<feature type="signal peptide" evidence="19">
    <location>
        <begin position="1"/>
        <end position="23"/>
    </location>
</feature>
<dbReference type="InterPro" id="IPR001480">
    <property type="entry name" value="Bulb-type_lectin_dom"/>
</dbReference>
<evidence type="ECO:0000256" key="18">
    <source>
        <dbReference type="SAM" id="Phobius"/>
    </source>
</evidence>
<name>A0A2U1PFV0_ARTAN</name>
<keyword evidence="10 18" id="KW-1133">Transmembrane helix</keyword>
<dbReference type="Pfam" id="PF01453">
    <property type="entry name" value="B_lectin"/>
    <property type="match status" value="1"/>
</dbReference>
<evidence type="ECO:0000256" key="11">
    <source>
        <dbReference type="ARBA" id="ARBA00023136"/>
    </source>
</evidence>
<evidence type="ECO:0000256" key="17">
    <source>
        <dbReference type="PIRNR" id="PIRNR000641"/>
    </source>
</evidence>
<evidence type="ECO:0000256" key="19">
    <source>
        <dbReference type="SAM" id="SignalP"/>
    </source>
</evidence>
<feature type="chain" id="PRO_5015705697" description="Receptor-like serine/threonine-protein kinase" evidence="19">
    <location>
        <begin position="24"/>
        <end position="755"/>
    </location>
</feature>
<organism evidence="22 23">
    <name type="scientific">Artemisia annua</name>
    <name type="common">Sweet wormwood</name>
    <dbReference type="NCBI Taxonomy" id="35608"/>
    <lineage>
        <taxon>Eukaryota</taxon>
        <taxon>Viridiplantae</taxon>
        <taxon>Streptophyta</taxon>
        <taxon>Embryophyta</taxon>
        <taxon>Tracheophyta</taxon>
        <taxon>Spermatophyta</taxon>
        <taxon>Magnoliopsida</taxon>
        <taxon>eudicotyledons</taxon>
        <taxon>Gunneridae</taxon>
        <taxon>Pentapetalae</taxon>
        <taxon>asterids</taxon>
        <taxon>campanulids</taxon>
        <taxon>Asterales</taxon>
        <taxon>Asteraceae</taxon>
        <taxon>Asteroideae</taxon>
        <taxon>Anthemideae</taxon>
        <taxon>Artemisiinae</taxon>
        <taxon>Artemisia</taxon>
    </lineage>
</organism>
<keyword evidence="4 17" id="KW-0808">Transferase</keyword>
<dbReference type="PROSITE" id="PS50927">
    <property type="entry name" value="BULB_LECTIN"/>
    <property type="match status" value="1"/>
</dbReference>
<feature type="transmembrane region" description="Helical" evidence="18">
    <location>
        <begin position="485"/>
        <end position="509"/>
    </location>
</feature>
<gene>
    <name evidence="22" type="ORF">CTI12_AA156820</name>
</gene>
<dbReference type="InterPro" id="IPR000719">
    <property type="entry name" value="Prot_kinase_dom"/>
</dbReference>
<evidence type="ECO:0000256" key="9">
    <source>
        <dbReference type="ARBA" id="ARBA00022840"/>
    </source>
</evidence>
<keyword evidence="6 19" id="KW-0732">Signal</keyword>
<evidence type="ECO:0000259" key="20">
    <source>
        <dbReference type="PROSITE" id="PS50011"/>
    </source>
</evidence>
<evidence type="ECO:0000313" key="23">
    <source>
        <dbReference type="Proteomes" id="UP000245207"/>
    </source>
</evidence>
<dbReference type="Gene3D" id="2.90.10.30">
    <property type="match status" value="1"/>
</dbReference>
<keyword evidence="2 17" id="KW-0723">Serine/threonine-protein kinase</keyword>
<evidence type="ECO:0000256" key="8">
    <source>
        <dbReference type="ARBA" id="ARBA00022777"/>
    </source>
</evidence>
<dbReference type="GO" id="GO:0004674">
    <property type="term" value="F:protein serine/threonine kinase activity"/>
    <property type="evidence" value="ECO:0007669"/>
    <property type="project" value="UniProtKB-KW"/>
</dbReference>
<feature type="domain" description="Protein kinase" evidence="20">
    <location>
        <begin position="529"/>
        <end position="755"/>
    </location>
</feature>
<dbReference type="PANTHER" id="PTHR47976:SF30">
    <property type="entry name" value="RECEPTOR-LIKE SERINE_THREONINE-PROTEIN KINASE"/>
    <property type="match status" value="1"/>
</dbReference>
<keyword evidence="9 17" id="KW-0067">ATP-binding</keyword>
<dbReference type="SUPFAM" id="SSF56112">
    <property type="entry name" value="Protein kinase-like (PK-like)"/>
    <property type="match status" value="1"/>
</dbReference>
<comment type="caution">
    <text evidence="22">The sequence shown here is derived from an EMBL/GenBank/DDBJ whole genome shotgun (WGS) entry which is preliminary data.</text>
</comment>
<dbReference type="InterPro" id="IPR036426">
    <property type="entry name" value="Bulb-type_lectin_dom_sf"/>
</dbReference>
<dbReference type="PIRSF" id="PIRSF000641">
    <property type="entry name" value="SRK"/>
    <property type="match status" value="1"/>
</dbReference>
<dbReference type="InterPro" id="IPR000858">
    <property type="entry name" value="S_locus_glycoprot_dom"/>
</dbReference>
<dbReference type="Gene3D" id="3.30.200.20">
    <property type="entry name" value="Phosphorylase Kinase, domain 1"/>
    <property type="match status" value="1"/>
</dbReference>
<proteinExistence type="inferred from homology"/>
<evidence type="ECO:0000256" key="5">
    <source>
        <dbReference type="ARBA" id="ARBA00022692"/>
    </source>
</evidence>
<dbReference type="STRING" id="35608.A0A2U1PFV0"/>
<evidence type="ECO:0000256" key="14">
    <source>
        <dbReference type="ARBA" id="ARBA00023180"/>
    </source>
</evidence>
<keyword evidence="8 17" id="KW-0418">Kinase</keyword>
<keyword evidence="23" id="KW-1185">Reference proteome</keyword>
<evidence type="ECO:0000256" key="2">
    <source>
        <dbReference type="ARBA" id="ARBA00022527"/>
    </source>
</evidence>
<keyword evidence="13" id="KW-0675">Receptor</keyword>
<dbReference type="InterPro" id="IPR011009">
    <property type="entry name" value="Kinase-like_dom_sf"/>
</dbReference>
<evidence type="ECO:0000256" key="3">
    <source>
        <dbReference type="ARBA" id="ARBA00022536"/>
    </source>
</evidence>
<dbReference type="Proteomes" id="UP000245207">
    <property type="component" value="Unassembled WGS sequence"/>
</dbReference>
<dbReference type="Gene3D" id="1.10.510.10">
    <property type="entry name" value="Transferase(Phosphotransferase) domain 1"/>
    <property type="match status" value="1"/>
</dbReference>
<dbReference type="Pfam" id="PF00954">
    <property type="entry name" value="S_locus_glycop"/>
    <property type="match status" value="1"/>
</dbReference>
<sequence length="755" mass="84855">MLSSCFLFGLVVLFCTYFSCCLADELSKKLSSLTPFVNVSTTWTLNNSLFEYGNFTDGSRVRPILISRATTDNRVKFGCGFYCRGGNCTHYVFSVFILVHDSHLLPLVYAPPQLVWSANPKHPVREGAMLILDAQAGLVLHDSDYKTVVWTSYLPTSQGMSISGLVLNDNGNLELYDARYSLVWDSFSCPSDSLLPGQKLTQGANKLIPTSPFTDRKIPYKSFYLQVTGEGVFTYLDSTPPTLYYRYLVKPGKKPVNSQLAVSYIRLLNGSVACFIVSAEPNEPDIVFSIPRALSVQYLKLMPDGHLIVREWNLQEWTQVADIFKSPRGNCGQPLACGENSVCSVSNQQCDCVGSQFFRPKNFLQKHLGCYPLAPLQCNDTNTQRLLLENNVQHRIFKTHMESVDMLTCYRACSRECSCKAAVFRRDSDSSNGSCYLPTKVDTLVKLDPSKLTHKDKTFIKIQMPESSHAHFGERSHPQRQGLPIIIIIAICLGVFVVFGVFAFIISFYKYLKEKRNNEQLYQRLKSDDIEENLIGRGAQGYVFQGTLDDSMIAVKRFEGRVGSNESFNREVKAIASLHHVNVLKLIGYCPLVDSPLLVYEYMVNGSLDKWIHGVKREAEELTWSTWKLIITQIAKGILHFDLKPENVLLDADFSVKICDFGSSRFISTSQRQNTSEALHLDSLKGTVGYIAPERAHGEIKTTADVYSFGVIVLEICCIEQKKQLHDLRFMLGTFTKTRNIDDIVGKGGRGDDGR</sequence>
<evidence type="ECO:0000256" key="7">
    <source>
        <dbReference type="ARBA" id="ARBA00022741"/>
    </source>
</evidence>
<dbReference type="InterPro" id="IPR024171">
    <property type="entry name" value="SRK-like_kinase"/>
</dbReference>
<keyword evidence="11 18" id="KW-0472">Membrane</keyword>
<dbReference type="GO" id="GO:0005524">
    <property type="term" value="F:ATP binding"/>
    <property type="evidence" value="ECO:0007669"/>
    <property type="project" value="UniProtKB-KW"/>
</dbReference>
<dbReference type="AlphaFoldDB" id="A0A2U1PFV0"/>
<comment type="similarity">
    <text evidence="17">Belongs to the protein kinase superfamily. Ser/Thr protein kinase family.</text>
</comment>
<keyword evidence="5 18" id="KW-0812">Transmembrane</keyword>
<dbReference type="GO" id="GO:0048544">
    <property type="term" value="P:recognition of pollen"/>
    <property type="evidence" value="ECO:0007669"/>
    <property type="project" value="InterPro"/>
</dbReference>